<dbReference type="EMBL" id="AQRA01000004">
    <property type="protein sequence ID" value="EZH74080.1"/>
    <property type="molecule type" value="Genomic_DNA"/>
</dbReference>
<dbReference type="PROSITE" id="PS51257">
    <property type="entry name" value="PROKAR_LIPOPROTEIN"/>
    <property type="match status" value="1"/>
</dbReference>
<sequence>MKNRIFKIASMLMLTIFIGSCEKEDSNLDIYDQEMKEVPSETVSHRRNENNKVTNVAVNKSSKLWKILKYVPGKVIVENGQTIPEVGVNIVAEGYHPNFLFWLVDGCFEIVGSDEEQKVTIKRVNKNEGNIYYTYMENNNIMASHRKFVAIPPDHSSTPCPSGGHTMIEQIFNSVLDAKNYDTKYTYKWKVVHNGGTTYKTGRSVVLRKGGSTVTLSVSKNGCTTQSSGPKNYFVR</sequence>
<organism evidence="1 2">
    <name type="scientific">Aquimarina atlantica</name>
    <dbReference type="NCBI Taxonomy" id="1317122"/>
    <lineage>
        <taxon>Bacteria</taxon>
        <taxon>Pseudomonadati</taxon>
        <taxon>Bacteroidota</taxon>
        <taxon>Flavobacteriia</taxon>
        <taxon>Flavobacteriales</taxon>
        <taxon>Flavobacteriaceae</taxon>
        <taxon>Aquimarina</taxon>
    </lineage>
</organism>
<evidence type="ECO:0008006" key="3">
    <source>
        <dbReference type="Google" id="ProtNLM"/>
    </source>
</evidence>
<evidence type="ECO:0000313" key="2">
    <source>
        <dbReference type="Proteomes" id="UP000023541"/>
    </source>
</evidence>
<evidence type="ECO:0000313" key="1">
    <source>
        <dbReference type="EMBL" id="EZH74080.1"/>
    </source>
</evidence>
<name>A0A023BVT5_9FLAO</name>
<proteinExistence type="predicted"/>
<dbReference type="AlphaFoldDB" id="A0A023BVT5"/>
<accession>A0A023BVT5</accession>
<gene>
    <name evidence="1" type="ORF">ATO12_14490</name>
</gene>
<dbReference type="RefSeq" id="WP_034241596.1">
    <property type="nucleotide sequence ID" value="NZ_AQRA01000004.1"/>
</dbReference>
<comment type="caution">
    <text evidence="1">The sequence shown here is derived from an EMBL/GenBank/DDBJ whole genome shotgun (WGS) entry which is preliminary data.</text>
</comment>
<reference evidence="1 2" key="1">
    <citation type="submission" date="2014-04" db="EMBL/GenBank/DDBJ databases">
        <title>Aquimarina sp. 22II-S11-z7 Genome Sequencing.</title>
        <authorList>
            <person name="Lai Q."/>
        </authorList>
    </citation>
    <scope>NUCLEOTIDE SEQUENCE [LARGE SCALE GENOMIC DNA]</scope>
    <source>
        <strain evidence="1 2">22II-S11-z7</strain>
    </source>
</reference>
<dbReference type="eggNOG" id="ENOG50300CZ">
    <property type="taxonomic scope" value="Bacteria"/>
</dbReference>
<dbReference type="Proteomes" id="UP000023541">
    <property type="component" value="Unassembled WGS sequence"/>
</dbReference>
<keyword evidence="2" id="KW-1185">Reference proteome</keyword>
<dbReference type="OrthoDB" id="1159385at2"/>
<protein>
    <recommendedName>
        <fullName evidence="3">Lipoprotein</fullName>
    </recommendedName>
</protein>